<protein>
    <submittedName>
        <fullName evidence="2">Uncharacterized protein</fullName>
    </submittedName>
</protein>
<evidence type="ECO:0000256" key="1">
    <source>
        <dbReference type="SAM" id="MobiDB-lite"/>
    </source>
</evidence>
<accession>A0ABR1DTK5</accession>
<feature type="region of interest" description="Disordered" evidence="1">
    <location>
        <begin position="157"/>
        <end position="183"/>
    </location>
</feature>
<evidence type="ECO:0000313" key="3">
    <source>
        <dbReference type="Proteomes" id="UP001303046"/>
    </source>
</evidence>
<reference evidence="2 3" key="1">
    <citation type="submission" date="2023-08" db="EMBL/GenBank/DDBJ databases">
        <title>A Necator americanus chromosomal reference genome.</title>
        <authorList>
            <person name="Ilik V."/>
            <person name="Petrzelkova K.J."/>
            <person name="Pardy F."/>
            <person name="Fuh T."/>
            <person name="Niatou-Singa F.S."/>
            <person name="Gouil Q."/>
            <person name="Baker L."/>
            <person name="Ritchie M.E."/>
            <person name="Jex A.R."/>
            <person name="Gazzola D."/>
            <person name="Li H."/>
            <person name="Toshio Fujiwara R."/>
            <person name="Zhan B."/>
            <person name="Aroian R.V."/>
            <person name="Pafco B."/>
            <person name="Schwarz E.M."/>
        </authorList>
    </citation>
    <scope>NUCLEOTIDE SEQUENCE [LARGE SCALE GENOMIC DNA]</scope>
    <source>
        <strain evidence="2 3">Aroian</strain>
        <tissue evidence="2">Whole animal</tissue>
    </source>
</reference>
<keyword evidence="3" id="KW-1185">Reference proteome</keyword>
<dbReference type="Proteomes" id="UP001303046">
    <property type="component" value="Unassembled WGS sequence"/>
</dbReference>
<dbReference type="EMBL" id="JAVFWL010000005">
    <property type="protein sequence ID" value="KAK6753763.1"/>
    <property type="molecule type" value="Genomic_DNA"/>
</dbReference>
<name>A0ABR1DTK5_NECAM</name>
<comment type="caution">
    <text evidence="2">The sequence shown here is derived from an EMBL/GenBank/DDBJ whole genome shotgun (WGS) entry which is preliminary data.</text>
</comment>
<gene>
    <name evidence="2" type="primary">Necator_chrV.g17801</name>
    <name evidence="2" type="ORF">RB195_013011</name>
</gene>
<sequence length="207" mass="22984">MGTINNVLMCSRYARSGSFIAFFHTHMTGNPSTDIDTLQKSGYNSPNIEKANSKDNCEGHFVFLDEALSGYKNRKENSLKSLADIKPKMPPPGPIDESNFEFCGPLKLQSRFLGRVEHALVNDVSYPIEQLAYDENMNEVNDIGSNIEEIEGISDPTMSAQKAKRKSTLFVSRDSSKRPTVASMKAKALLKMRKDAAENNKASTPKE</sequence>
<proteinExistence type="predicted"/>
<organism evidence="2 3">
    <name type="scientific">Necator americanus</name>
    <name type="common">Human hookworm</name>
    <dbReference type="NCBI Taxonomy" id="51031"/>
    <lineage>
        <taxon>Eukaryota</taxon>
        <taxon>Metazoa</taxon>
        <taxon>Ecdysozoa</taxon>
        <taxon>Nematoda</taxon>
        <taxon>Chromadorea</taxon>
        <taxon>Rhabditida</taxon>
        <taxon>Rhabditina</taxon>
        <taxon>Rhabditomorpha</taxon>
        <taxon>Strongyloidea</taxon>
        <taxon>Ancylostomatidae</taxon>
        <taxon>Bunostominae</taxon>
        <taxon>Necator</taxon>
    </lineage>
</organism>
<evidence type="ECO:0000313" key="2">
    <source>
        <dbReference type="EMBL" id="KAK6753763.1"/>
    </source>
</evidence>